<dbReference type="PANTHER" id="PTHR43283">
    <property type="entry name" value="BETA-LACTAMASE-RELATED"/>
    <property type="match status" value="1"/>
</dbReference>
<sequence length="382" mass="42463">MGRQAVGRLCRSCSPFQTWCPAWLQPNRRAGKAPLLDAHTFVGKGDAMIFRLFTLLLGFCILAPGSAHPQTWEDINPINAGWSAERLEAARLEAKSLRPTALMVIQDGRVVARWGDASRKVNMASVRKSLLSALYGSAIAEGRIDLSASLAELGIDDNAPSLTVDEKAATVRDLLMARSGIYHPAAHETADIKRKRPARGSHPPGSFWFYNNWDFNALGTIYRQQTGEDIFASFKKRIARPIGMEDFSLKDGRYALEKLSEHPAYPFRLSARDAARFGQLLLNDGKWGTKQIIPATWIRESTTAYSWAKRIRQGYGYMWWTLPEDTWGPHAFYASGYGGQIIAVVPSKRLVVVQTVDLNQNPSGVRTSAFIELLKRIALASP</sequence>
<dbReference type="PANTHER" id="PTHR43283:SF7">
    <property type="entry name" value="BETA-LACTAMASE-RELATED DOMAIN-CONTAINING PROTEIN"/>
    <property type="match status" value="1"/>
</dbReference>
<dbReference type="InterPro" id="IPR001466">
    <property type="entry name" value="Beta-lactam-related"/>
</dbReference>
<dbReference type="Gene3D" id="3.40.710.10">
    <property type="entry name" value="DD-peptidase/beta-lactamase superfamily"/>
    <property type="match status" value="1"/>
</dbReference>
<gene>
    <name evidence="2" type="primary">Rhz15</name>
</gene>
<dbReference type="SUPFAM" id="SSF56601">
    <property type="entry name" value="beta-lactamase/transpeptidase-like"/>
    <property type="match status" value="1"/>
</dbReference>
<evidence type="ECO:0000313" key="2">
    <source>
        <dbReference type="EMBL" id="AQX14449.1"/>
    </source>
</evidence>
<name>A0A1S6WEI1_AGRTU</name>
<dbReference type="Pfam" id="PF00144">
    <property type="entry name" value="Beta-lactamase"/>
    <property type="match status" value="1"/>
</dbReference>
<dbReference type="AlphaFoldDB" id="A0A1S6WEI1"/>
<accession>A0A1S6WEI1</accession>
<reference evidence="2" key="1">
    <citation type="submission" date="2017-01" db="EMBL/GenBank/DDBJ databases">
        <title>Elucidation and Expansion of monobactam Biosynthesis.</title>
        <authorList>
            <person name="Webster A.L.H."/>
            <person name="Walker C."/>
            <person name="Li H."/>
            <person name="Skinnider M."/>
            <person name="Magarvey N.A."/>
        </authorList>
    </citation>
    <scope>NUCLEOTIDE SEQUENCE</scope>
    <source>
        <strain evidence="2">ATCC 31700</strain>
    </source>
</reference>
<proteinExistence type="predicted"/>
<dbReference type="InterPro" id="IPR050789">
    <property type="entry name" value="Diverse_Enzym_Activities"/>
</dbReference>
<evidence type="ECO:0000259" key="1">
    <source>
        <dbReference type="Pfam" id="PF00144"/>
    </source>
</evidence>
<dbReference type="EMBL" id="KY452017">
    <property type="protein sequence ID" value="AQX14449.1"/>
    <property type="molecule type" value="Genomic_DNA"/>
</dbReference>
<organism evidence="2">
    <name type="scientific">Agrobacterium tumefaciens</name>
    <dbReference type="NCBI Taxonomy" id="358"/>
    <lineage>
        <taxon>Bacteria</taxon>
        <taxon>Pseudomonadati</taxon>
        <taxon>Pseudomonadota</taxon>
        <taxon>Alphaproteobacteria</taxon>
        <taxon>Hyphomicrobiales</taxon>
        <taxon>Rhizobiaceae</taxon>
        <taxon>Rhizobium/Agrobacterium group</taxon>
        <taxon>Agrobacterium</taxon>
        <taxon>Agrobacterium tumefaciens complex</taxon>
    </lineage>
</organism>
<protein>
    <submittedName>
        <fullName evidence="2">Beta lactamase</fullName>
    </submittedName>
</protein>
<dbReference type="InterPro" id="IPR012338">
    <property type="entry name" value="Beta-lactam/transpept-like"/>
</dbReference>
<feature type="domain" description="Beta-lactamase-related" evidence="1">
    <location>
        <begin position="85"/>
        <end position="364"/>
    </location>
</feature>